<dbReference type="NCBIfam" id="TIGR04306">
    <property type="entry name" value="salvage_TenA"/>
    <property type="match status" value="1"/>
</dbReference>
<comment type="caution">
    <text evidence="3">The sequence shown here is derived from an EMBL/GenBank/DDBJ whole genome shotgun (WGS) entry which is preliminary data.</text>
</comment>
<sequence length="216" mass="24900">MNWSEQVWNSISDEYQCILDMPFIKELTTGNLPKEKFQFYMAQDSLYLEHFGRALALIGARAHDVQDALSYMRFGENAIVVENALHDSYFKDFGVTEKGDIQPVCHHYVHYLKSTAALDPIEVGMAATLPCFWIYKEVGEYIARQEKILDNPYQKWIDTYGGEDFAISVRQAIAMCDQVAANTTDAIRSKMSEAFVLASRLEYQFWEAAYDQKVWN</sequence>
<keyword evidence="1" id="KW-0784">Thiamine biosynthesis</keyword>
<dbReference type="RefSeq" id="WP_380918931.1">
    <property type="nucleotide sequence ID" value="NZ_JBHUPE010000004.1"/>
</dbReference>
<comment type="pathway">
    <text evidence="1">Cofactor biosynthesis; thiamine diphosphate biosynthesis.</text>
</comment>
<comment type="similarity">
    <text evidence="1">Belongs to the TenA family.</text>
</comment>
<reference evidence="4" key="1">
    <citation type="journal article" date="2019" name="Int. J. Syst. Evol. Microbiol.">
        <title>The Global Catalogue of Microorganisms (GCM) 10K type strain sequencing project: providing services to taxonomists for standard genome sequencing and annotation.</title>
        <authorList>
            <consortium name="The Broad Institute Genomics Platform"/>
            <consortium name="The Broad Institute Genome Sequencing Center for Infectious Disease"/>
            <person name="Wu L."/>
            <person name="Ma J."/>
        </authorList>
    </citation>
    <scope>NUCLEOTIDE SEQUENCE [LARGE SCALE GENOMIC DNA]</scope>
    <source>
        <strain evidence="4">KCTC 22209</strain>
    </source>
</reference>
<gene>
    <name evidence="3" type="primary">tenA</name>
    <name evidence="3" type="ORF">ACFS6I_06365</name>
</gene>
<comment type="function">
    <text evidence="1">Catalyzes an amino-pyrimidine hydrolysis reaction at the C5' of the pyrimidine moiety of thiamine compounds, a reaction that is part of a thiamine salvage pathway.</text>
</comment>
<evidence type="ECO:0000313" key="4">
    <source>
        <dbReference type="Proteomes" id="UP001597509"/>
    </source>
</evidence>
<dbReference type="Gene3D" id="1.20.910.10">
    <property type="entry name" value="Heme oxygenase-like"/>
    <property type="match status" value="1"/>
</dbReference>
<evidence type="ECO:0000256" key="1">
    <source>
        <dbReference type="RuleBase" id="RU363093"/>
    </source>
</evidence>
<evidence type="ECO:0000259" key="2">
    <source>
        <dbReference type="Pfam" id="PF03070"/>
    </source>
</evidence>
<dbReference type="InterPro" id="IPR027574">
    <property type="entry name" value="Thiaminase_II"/>
</dbReference>
<accession>A0ABW5YTE5</accession>
<feature type="domain" description="Thiaminase-2/PQQC" evidence="2">
    <location>
        <begin position="22"/>
        <end position="211"/>
    </location>
</feature>
<comment type="catalytic activity">
    <reaction evidence="1">
        <text>4-amino-5-aminomethyl-2-methylpyrimidine + H2O = 4-amino-5-hydroxymethyl-2-methylpyrimidine + NH4(+)</text>
        <dbReference type="Rhea" id="RHEA:31799"/>
        <dbReference type="ChEBI" id="CHEBI:15377"/>
        <dbReference type="ChEBI" id="CHEBI:16892"/>
        <dbReference type="ChEBI" id="CHEBI:28938"/>
        <dbReference type="ChEBI" id="CHEBI:63416"/>
        <dbReference type="EC" id="3.5.99.2"/>
    </reaction>
</comment>
<dbReference type="EMBL" id="JBHUPE010000004">
    <property type="protein sequence ID" value="MFD2903535.1"/>
    <property type="molecule type" value="Genomic_DNA"/>
</dbReference>
<dbReference type="CDD" id="cd19365">
    <property type="entry name" value="TenA_C-like"/>
    <property type="match status" value="1"/>
</dbReference>
<evidence type="ECO:0000313" key="3">
    <source>
        <dbReference type="EMBL" id="MFD2903535.1"/>
    </source>
</evidence>
<dbReference type="PANTHER" id="PTHR43198:SF2">
    <property type="entry name" value="SI:CH1073-67J19.1-RELATED"/>
    <property type="match status" value="1"/>
</dbReference>
<dbReference type="InterPro" id="IPR050967">
    <property type="entry name" value="Thiamine_Salvage_TenA"/>
</dbReference>
<dbReference type="SUPFAM" id="SSF48613">
    <property type="entry name" value="Heme oxygenase-like"/>
    <property type="match status" value="1"/>
</dbReference>
<comment type="catalytic activity">
    <reaction evidence="1">
        <text>thiamine + H2O = 5-(2-hydroxyethyl)-4-methylthiazole + 4-amino-5-hydroxymethyl-2-methylpyrimidine + H(+)</text>
        <dbReference type="Rhea" id="RHEA:17509"/>
        <dbReference type="ChEBI" id="CHEBI:15377"/>
        <dbReference type="ChEBI" id="CHEBI:15378"/>
        <dbReference type="ChEBI" id="CHEBI:16892"/>
        <dbReference type="ChEBI" id="CHEBI:17957"/>
        <dbReference type="ChEBI" id="CHEBI:18385"/>
        <dbReference type="EC" id="3.5.99.2"/>
    </reaction>
</comment>
<dbReference type="PANTHER" id="PTHR43198">
    <property type="entry name" value="BIFUNCTIONAL TH2 PROTEIN"/>
    <property type="match status" value="1"/>
</dbReference>
<dbReference type="Proteomes" id="UP001597509">
    <property type="component" value="Unassembled WGS sequence"/>
</dbReference>
<organism evidence="3 4">
    <name type="scientific">Sphingobacterium anhuiense</name>
    <dbReference type="NCBI Taxonomy" id="493780"/>
    <lineage>
        <taxon>Bacteria</taxon>
        <taxon>Pseudomonadati</taxon>
        <taxon>Bacteroidota</taxon>
        <taxon>Sphingobacteriia</taxon>
        <taxon>Sphingobacteriales</taxon>
        <taxon>Sphingobacteriaceae</taxon>
        <taxon>Sphingobacterium</taxon>
    </lineage>
</organism>
<protein>
    <recommendedName>
        <fullName evidence="1">Aminopyrimidine aminohydrolase</fullName>
        <ecNumber evidence="1">3.5.99.2</ecNumber>
    </recommendedName>
</protein>
<name>A0ABW5YTE5_9SPHI</name>
<dbReference type="InterPro" id="IPR016084">
    <property type="entry name" value="Haem_Oase-like_multi-hlx"/>
</dbReference>
<dbReference type="Pfam" id="PF03070">
    <property type="entry name" value="TENA_THI-4"/>
    <property type="match status" value="1"/>
</dbReference>
<dbReference type="EC" id="3.5.99.2" evidence="1"/>
<keyword evidence="4" id="KW-1185">Reference proteome</keyword>
<dbReference type="InterPro" id="IPR004305">
    <property type="entry name" value="Thiaminase-2/PQQC"/>
</dbReference>
<keyword evidence="1 3" id="KW-0378">Hydrolase</keyword>
<dbReference type="GO" id="GO:0050334">
    <property type="term" value="F:thiaminase activity"/>
    <property type="evidence" value="ECO:0007669"/>
    <property type="project" value="UniProtKB-EC"/>
</dbReference>
<proteinExistence type="inferred from homology"/>